<dbReference type="Proteomes" id="UP000786811">
    <property type="component" value="Unassembled WGS sequence"/>
</dbReference>
<organism evidence="2 3">
    <name type="scientific">Cotesia congregata</name>
    <name type="common">Parasitoid wasp</name>
    <name type="synonym">Apanteles congregatus</name>
    <dbReference type="NCBI Taxonomy" id="51543"/>
    <lineage>
        <taxon>Eukaryota</taxon>
        <taxon>Metazoa</taxon>
        <taxon>Ecdysozoa</taxon>
        <taxon>Arthropoda</taxon>
        <taxon>Hexapoda</taxon>
        <taxon>Insecta</taxon>
        <taxon>Pterygota</taxon>
        <taxon>Neoptera</taxon>
        <taxon>Endopterygota</taxon>
        <taxon>Hymenoptera</taxon>
        <taxon>Apocrita</taxon>
        <taxon>Ichneumonoidea</taxon>
        <taxon>Braconidae</taxon>
        <taxon>Microgastrinae</taxon>
        <taxon>Cotesia</taxon>
    </lineage>
</organism>
<name>A0A8J2H310_COTCN</name>
<protein>
    <submittedName>
        <fullName evidence="2">Similar to UTG2: UDP-glucosyltransferase 2 (Dactylopius coccus)</fullName>
    </submittedName>
</protein>
<dbReference type="OrthoDB" id="5835829at2759"/>
<gene>
    <name evidence="2" type="ORF">HICCMSTLAB_LOCUS317</name>
</gene>
<keyword evidence="1" id="KW-0812">Transmembrane</keyword>
<evidence type="ECO:0000256" key="1">
    <source>
        <dbReference type="SAM" id="Phobius"/>
    </source>
</evidence>
<evidence type="ECO:0000313" key="3">
    <source>
        <dbReference type="Proteomes" id="UP000786811"/>
    </source>
</evidence>
<reference evidence="2" key="1">
    <citation type="submission" date="2021-04" db="EMBL/GenBank/DDBJ databases">
        <authorList>
            <person name="Chebbi M.A.C M."/>
        </authorList>
    </citation>
    <scope>NUCLEOTIDE SEQUENCE</scope>
</reference>
<dbReference type="AlphaFoldDB" id="A0A8J2H310"/>
<feature type="transmembrane region" description="Helical" evidence="1">
    <location>
        <begin position="110"/>
        <end position="134"/>
    </location>
</feature>
<keyword evidence="1" id="KW-1133">Transmembrane helix</keyword>
<keyword evidence="3" id="KW-1185">Reference proteome</keyword>
<keyword evidence="1" id="KW-0472">Membrane</keyword>
<comment type="caution">
    <text evidence="2">The sequence shown here is derived from an EMBL/GenBank/DDBJ whole genome shotgun (WGS) entry which is preliminary data.</text>
</comment>
<evidence type="ECO:0000313" key="2">
    <source>
        <dbReference type="EMBL" id="CAG5073374.1"/>
    </source>
</evidence>
<accession>A0A8J2H310</accession>
<sequence>MMFFEQTMKGLARRGHQVDVISVFPQKHPYPNYTDLEIPPISPKLVNNMTFDFVKTFFEDVNIVYYVSDTFGNGVCEKGFKNPVVQKLIRNTSNPPYDLVIVEVIAKMKVVISFIAVILFKIAGCHGLRILGIFPLNARSHMMFHEQTMKGLARRGHQVDVVSTFPQKKPYSNYTDLEIPSALPKFVNNLTYDFAKAKLENNLVYFSAHEGGNILCDKGLRNLNLLNIVHNTQDPPYDLVVIENLLIILTILANCHGYRILGIFPWNSRSHMMFHEQTMKGLARRGHQVDVVSIFPQKKPYPNYTDIDIPSATPEWTNTATYGLMLEIMRSGIIHVLATVFGNFYCEKGLENPKVRALIENTNNVSYDLVIVESK</sequence>
<dbReference type="EMBL" id="CAJNRD030001114">
    <property type="protein sequence ID" value="CAG5073374.1"/>
    <property type="molecule type" value="Genomic_DNA"/>
</dbReference>
<proteinExistence type="predicted"/>
<dbReference type="SUPFAM" id="SSF53756">
    <property type="entry name" value="UDP-Glycosyltransferase/glycogen phosphorylase"/>
    <property type="match status" value="3"/>
</dbReference>